<feature type="region of interest" description="Disordered" evidence="7">
    <location>
        <begin position="61"/>
        <end position="94"/>
    </location>
</feature>
<dbReference type="InterPro" id="IPR001965">
    <property type="entry name" value="Znf_PHD"/>
</dbReference>
<comment type="caution">
    <text evidence="10">The sequence shown here is derived from an EMBL/GenBank/DDBJ whole genome shotgun (WGS) entry which is preliminary data.</text>
</comment>
<evidence type="ECO:0000256" key="1">
    <source>
        <dbReference type="ARBA" id="ARBA00004123"/>
    </source>
</evidence>
<dbReference type="PANTHER" id="PTHR46508">
    <property type="entry name" value="PHD FINGER FAMILY PROTEIN"/>
    <property type="match status" value="1"/>
</dbReference>
<keyword evidence="5" id="KW-0539">Nucleus</keyword>
<dbReference type="PROSITE" id="PS01359">
    <property type="entry name" value="ZF_PHD_1"/>
    <property type="match status" value="1"/>
</dbReference>
<gene>
    <name evidence="10" type="ORF">MANES_14G005800v8</name>
</gene>
<dbReference type="CDD" id="cd20401">
    <property type="entry name" value="Tudor_AtPTM-like"/>
    <property type="match status" value="1"/>
</dbReference>
<dbReference type="PROSITE" id="PS50827">
    <property type="entry name" value="DDT"/>
    <property type="match status" value="1"/>
</dbReference>
<feature type="domain" description="PHD-type" evidence="8">
    <location>
        <begin position="756"/>
        <end position="803"/>
    </location>
</feature>
<evidence type="ECO:0000256" key="7">
    <source>
        <dbReference type="SAM" id="MobiDB-lite"/>
    </source>
</evidence>
<dbReference type="PANTHER" id="PTHR46508:SF5">
    <property type="entry name" value="PHD-FINGER AND DNA BINDING DOMAIN-CONTAINING PROTEIN"/>
    <property type="match status" value="1"/>
</dbReference>
<feature type="compositionally biased region" description="Basic residues" evidence="7">
    <location>
        <begin position="66"/>
        <end position="79"/>
    </location>
</feature>
<protein>
    <recommendedName>
        <fullName evidence="12">PHD-type domain-containing protein</fullName>
    </recommendedName>
</protein>
<dbReference type="Pfam" id="PF21743">
    <property type="entry name" value="PTM_DIR17_Tudor"/>
    <property type="match status" value="1"/>
</dbReference>
<dbReference type="InterPro" id="IPR028942">
    <property type="entry name" value="WHIM1_dom"/>
</dbReference>
<dbReference type="GO" id="GO:0005634">
    <property type="term" value="C:nucleus"/>
    <property type="evidence" value="ECO:0007669"/>
    <property type="project" value="UniProtKB-SubCell"/>
</dbReference>
<reference evidence="11" key="1">
    <citation type="journal article" date="2016" name="Nat. Biotechnol.">
        <title>Sequencing wild and cultivated cassava and related species reveals extensive interspecific hybridization and genetic diversity.</title>
        <authorList>
            <person name="Bredeson J.V."/>
            <person name="Lyons J.B."/>
            <person name="Prochnik S.E."/>
            <person name="Wu G.A."/>
            <person name="Ha C.M."/>
            <person name="Edsinger-Gonzales E."/>
            <person name="Grimwood J."/>
            <person name="Schmutz J."/>
            <person name="Rabbi I.Y."/>
            <person name="Egesi C."/>
            <person name="Nauluvula P."/>
            <person name="Lebot V."/>
            <person name="Ndunguru J."/>
            <person name="Mkamilo G."/>
            <person name="Bart R.S."/>
            <person name="Setter T.L."/>
            <person name="Gleadow R.M."/>
            <person name="Kulakow P."/>
            <person name="Ferguson M.E."/>
            <person name="Rounsley S."/>
            <person name="Rokhsar D.S."/>
        </authorList>
    </citation>
    <scope>NUCLEOTIDE SEQUENCE [LARGE SCALE GENOMIC DNA]</scope>
    <source>
        <strain evidence="11">cv. AM560-2</strain>
    </source>
</reference>
<dbReference type="Pfam" id="PF15612">
    <property type="entry name" value="WHIM1"/>
    <property type="match status" value="1"/>
</dbReference>
<evidence type="ECO:0000256" key="4">
    <source>
        <dbReference type="ARBA" id="ARBA00022833"/>
    </source>
</evidence>
<evidence type="ECO:0000256" key="2">
    <source>
        <dbReference type="ARBA" id="ARBA00022723"/>
    </source>
</evidence>
<dbReference type="InterPro" id="IPR019787">
    <property type="entry name" value="Znf_PHD-finger"/>
</dbReference>
<feature type="domain" description="DDT" evidence="9">
    <location>
        <begin position="558"/>
        <end position="618"/>
    </location>
</feature>
<keyword evidence="3 6" id="KW-0863">Zinc-finger</keyword>
<dbReference type="Gramene" id="Manes.14G005800.4.v8.1">
    <property type="protein sequence ID" value="Manes.14G005800.4.v8.1.CDS"/>
    <property type="gene ID" value="Manes.14G005800.v8.1"/>
</dbReference>
<dbReference type="GO" id="GO:0008270">
    <property type="term" value="F:zinc ion binding"/>
    <property type="evidence" value="ECO:0007669"/>
    <property type="project" value="UniProtKB-KW"/>
</dbReference>
<dbReference type="InterPro" id="IPR047365">
    <property type="entry name" value="Tudor_AtPTM-like"/>
</dbReference>
<dbReference type="Pfam" id="PF24294">
    <property type="entry name" value="Chromo_PTM"/>
    <property type="match status" value="1"/>
</dbReference>
<dbReference type="GO" id="GO:0000785">
    <property type="term" value="C:chromatin"/>
    <property type="evidence" value="ECO:0007669"/>
    <property type="project" value="UniProtKB-ARBA"/>
</dbReference>
<dbReference type="OrthoDB" id="784962at2759"/>
<dbReference type="SMART" id="SM00571">
    <property type="entry name" value="DDT"/>
    <property type="match status" value="1"/>
</dbReference>
<evidence type="ECO:0000256" key="5">
    <source>
        <dbReference type="ARBA" id="ARBA00023242"/>
    </source>
</evidence>
<evidence type="ECO:0000259" key="9">
    <source>
        <dbReference type="PROSITE" id="PS50827"/>
    </source>
</evidence>
<dbReference type="PROSITE" id="PS50016">
    <property type="entry name" value="ZF_PHD_2"/>
    <property type="match status" value="1"/>
</dbReference>
<evidence type="ECO:0000256" key="6">
    <source>
        <dbReference type="PROSITE-ProRule" id="PRU00146"/>
    </source>
</evidence>
<dbReference type="SMART" id="SM00249">
    <property type="entry name" value="PHD"/>
    <property type="match status" value="2"/>
</dbReference>
<dbReference type="CDD" id="cd15489">
    <property type="entry name" value="PHD_SF"/>
    <property type="match status" value="1"/>
</dbReference>
<accession>A0A2C9UHN0</accession>
<dbReference type="InterPro" id="IPR011011">
    <property type="entry name" value="Znf_FYVE_PHD"/>
</dbReference>
<keyword evidence="11" id="KW-1185">Reference proteome</keyword>
<dbReference type="InterPro" id="IPR056618">
    <property type="entry name" value="Chromo_PTM"/>
</dbReference>
<dbReference type="STRING" id="3983.A0A2C9UHN0"/>
<dbReference type="Gene3D" id="3.30.40.10">
    <property type="entry name" value="Zinc/RING finger domain, C3HC4 (zinc finger)"/>
    <property type="match status" value="2"/>
</dbReference>
<dbReference type="InterPro" id="IPR019786">
    <property type="entry name" value="Zinc_finger_PHD-type_CS"/>
</dbReference>
<dbReference type="Gramene" id="Manes.14G005800.5.v8.1">
    <property type="protein sequence ID" value="Manes.14G005800.5.v8.1.CDS"/>
    <property type="gene ID" value="Manes.14G005800.v8.1"/>
</dbReference>
<evidence type="ECO:0008006" key="12">
    <source>
        <dbReference type="Google" id="ProtNLM"/>
    </source>
</evidence>
<dbReference type="OMA" id="CYMISAN"/>
<dbReference type="SUPFAM" id="SSF57903">
    <property type="entry name" value="FYVE/PHD zinc finger"/>
    <property type="match status" value="2"/>
</dbReference>
<dbReference type="InterPro" id="IPR013083">
    <property type="entry name" value="Znf_RING/FYVE/PHD"/>
</dbReference>
<evidence type="ECO:0000313" key="10">
    <source>
        <dbReference type="EMBL" id="OAY30126.1"/>
    </source>
</evidence>
<proteinExistence type="predicted"/>
<dbReference type="Proteomes" id="UP000091857">
    <property type="component" value="Chromosome 14"/>
</dbReference>
<organism evidence="10 11">
    <name type="scientific">Manihot esculenta</name>
    <name type="common">Cassava</name>
    <name type="synonym">Jatropha manihot</name>
    <dbReference type="NCBI Taxonomy" id="3983"/>
    <lineage>
        <taxon>Eukaryota</taxon>
        <taxon>Viridiplantae</taxon>
        <taxon>Streptophyta</taxon>
        <taxon>Embryophyta</taxon>
        <taxon>Tracheophyta</taxon>
        <taxon>Spermatophyta</taxon>
        <taxon>Magnoliopsida</taxon>
        <taxon>eudicotyledons</taxon>
        <taxon>Gunneridae</taxon>
        <taxon>Pentapetalae</taxon>
        <taxon>rosids</taxon>
        <taxon>fabids</taxon>
        <taxon>Malpighiales</taxon>
        <taxon>Euphorbiaceae</taxon>
        <taxon>Crotonoideae</taxon>
        <taxon>Manihoteae</taxon>
        <taxon>Manihot</taxon>
    </lineage>
</organism>
<name>A0A2C9UHN0_MANES</name>
<dbReference type="Pfam" id="PF00628">
    <property type="entry name" value="PHD"/>
    <property type="match status" value="1"/>
</dbReference>
<evidence type="ECO:0000313" key="11">
    <source>
        <dbReference type="Proteomes" id="UP000091857"/>
    </source>
</evidence>
<evidence type="ECO:0000259" key="8">
    <source>
        <dbReference type="PROSITE" id="PS50016"/>
    </source>
</evidence>
<keyword evidence="4" id="KW-0862">Zinc</keyword>
<dbReference type="Pfam" id="PF02791">
    <property type="entry name" value="DDT"/>
    <property type="match status" value="1"/>
</dbReference>
<dbReference type="EMBL" id="CM004400">
    <property type="protein sequence ID" value="OAY30126.1"/>
    <property type="molecule type" value="Genomic_DNA"/>
</dbReference>
<sequence length="1943" mass="216249">MEFVGKIVEKEFEGYGVFSGFIQSYDASSGFFEIVYEDGDSEELDFSEVAALLDCKEANPADHKQRLGRRPKKRRRVEPRKREDRGGEEELGNAISHTRANAENLGIESGGLVEANGKFHMDGNVVVTDGFIGNLREVDRGNRHLGNVTVDLNEALEKGSGVVETLRERGSDDGSTIGNCSIKEALDLNAGFNLNLNEAFDMNEEDDLNTHILRNLKKRECIDLNLDVNSDVDENMWEVDMGVTHTERQKKECGFDLNFGMDKEVKVDLDGDFGGEAKERTYCNIVKLGTGEMDDASGALDRIRKQGATVNGTLQEVHVQNDSYVGLAISGEDSRAGDSAEVHDAKNTEEDSAEVVDGNRCYMISANKEGSCGRRRRGRRRSIANSLNSAPEATVFTDAAVIYGNEGEIGSAYKESNVSQRRAKLVDTSSSALETSFGYAEVSKKDCIVVSDGKQDDIGSASKEVTGNCRKRRKFSDHVNATPQMTVLRRSTRRGSAKTNISTTTALSEVHDLSVSPAVSALTEERPAKSFCEWPEEPAVLPPKVQLPPSSQNLDLDGISIINILSVYACLRSFSILLFLSPFELEEFVAAMKCNSPSLLFDCIHVSLLQTLRLHLEYLSNEGSKSASICLRSINWGLLDLNTWPVFMVEYFLIHGSDLKPCFNFCHLNLLKNDYYKQPVSVKIEILKQLCDDIIEVEAIRSELDRRSLGAESDMDFDRNKGAGVFKKRRARTGMDISAGSCLTEEVVDDTTDWNSDECCLCKMDGSLICCDGCPAAFHSKCVGVANEYLPEGDWFCPECAIDRCTPWISPRKSLRGAEPLGVDCYGRLFFSCCGYLLVSDSCETESLFTYYHRDDINAVIEVLRSSQMAYSSILEAIHKHWDIPVSLYGASRNLDLCLDMCMPQASLAYPERCTIKGDIDNESKPEEKSVTGCSGHINFEVSKPLSLTSVSSEGSAEIAQASLQNQDFQKEGPDCSNRTADFLNESDIQGKFPPSEDNSLTSSSLDLRGKNVIASAADGHLSSALDQTNGNTSQVQLGTGYTNYYSFGHIASSIAEEFMHKSSDKSIEDSIKTDEEIISAQMKIISKRTAKFCWSNIPRLNVGVQKEKCGWCFTCRVSSDGLGCLFNLCLDPVQRGPVDGVVGLPSKRIEKAHLTDIISHILLIEDRLQGLLLGPWLNPHYSRVWRESVLKASDILSVKHLLLILESNLQRLALSAEWLKHVDSAPAMGSASHIVTASLRASLKNGIGRKRVRNSDSNPSSKSASGLGMLWWRGGRISRRLFSWKVLPRPLVSKAARQAGCVKIPGILYPENSDFAKRSKYVSWRAAVESSTTVEQLALQVRELDSNIRWHDIGNKNPSSIVDKEFKKSFRLFKKVIVRRKCIEGEAAKYLLDFGKRKIIPEIVLKHGSVVEESSSRRRKYWLNESYVPLYLLKSFEEKRIARRSSKISSGKPSDVGVVVKKPSKERGFSYLFAKAERSEYHQCAHCNKDVPIREAVCCQYCKGFFHKRHVRKTAGSVTAECMYTCHRCLGAKYVKLDSKVGKSDGKRGRNKKKNMSAQHQRSKKASVGCRSVRVKSSKKEVKGPWSLRSQKKKKVAVVVPLRRSPRKAKCNSLQNKKVGGIKKDKQVKSKKATYKKPTKVTSWRKKRTQTYRSYWINGLLLSRKPDDERVANFKSKSFVASAKSDILDQPKCHLCCEGGYTSTLNYISCERCGEWFHADAFGLDVEKSDKLIGFRCHVCRKSTPPVCPQVSTKRRRDIRNELSGEATNAVSQCEGLQNDTRNELSEGATHNGLHSSEVDQNVVQNEHSEEATNIRHPSEINSLQDLLANEDNQVSFPVDEPFHRKEQYSDHSFAPGSRFEVSNGQLPDYVKENTGETQISNKKLNSELISCNGNHTPKENTIEPEQDAIVTSFDKLQTSSCNDDVDVIQTELAPSGCEPPS</sequence>
<feature type="region of interest" description="Disordered" evidence="7">
    <location>
        <begin position="1542"/>
        <end position="1575"/>
    </location>
</feature>
<dbReference type="InterPro" id="IPR018501">
    <property type="entry name" value="DDT_dom"/>
</dbReference>
<keyword evidence="2" id="KW-0479">Metal-binding</keyword>
<evidence type="ECO:0000256" key="3">
    <source>
        <dbReference type="ARBA" id="ARBA00022771"/>
    </source>
</evidence>
<comment type="subcellular location">
    <subcellularLocation>
        <location evidence="1">Nucleus</location>
    </subcellularLocation>
</comment>
<feature type="compositionally biased region" description="Basic residues" evidence="7">
    <location>
        <begin position="1550"/>
        <end position="1566"/>
    </location>
</feature>